<dbReference type="SMART" id="SM00735">
    <property type="entry name" value="ZM"/>
    <property type="match status" value="1"/>
</dbReference>
<sequence>LTEVNLFHKKLQLHQLSNRTRREVSPQATIRHLQYNSPMNIYSIESAAEQYLRQTGGLFGTETEYAVHPIKRNAVLIMKPELQLKAQVLNVFRPLVVHQLTNNIHSENINEINMN</sequence>
<keyword evidence="2" id="KW-1185">Reference proteome</keyword>
<reference evidence="3" key="1">
    <citation type="submission" date="2022-11" db="UniProtKB">
        <authorList>
            <consortium name="WormBaseParasite"/>
        </authorList>
    </citation>
    <scope>IDENTIFICATION</scope>
</reference>
<dbReference type="WBParaSite" id="PEQ_0000213401-mRNA-1">
    <property type="protein sequence ID" value="PEQ_0000213401-mRNA-1"/>
    <property type="gene ID" value="PEQ_0000213401"/>
</dbReference>
<organism evidence="2 3">
    <name type="scientific">Parascaris equorum</name>
    <name type="common">Equine roundworm</name>
    <dbReference type="NCBI Taxonomy" id="6256"/>
    <lineage>
        <taxon>Eukaryota</taxon>
        <taxon>Metazoa</taxon>
        <taxon>Ecdysozoa</taxon>
        <taxon>Nematoda</taxon>
        <taxon>Chromadorea</taxon>
        <taxon>Rhabditida</taxon>
        <taxon>Spirurina</taxon>
        <taxon>Ascaridomorpha</taxon>
        <taxon>Ascaridoidea</taxon>
        <taxon>Ascarididae</taxon>
        <taxon>Parascaris</taxon>
    </lineage>
</organism>
<evidence type="ECO:0000313" key="3">
    <source>
        <dbReference type="WBParaSite" id="PEQ_0000213401-mRNA-1"/>
    </source>
</evidence>
<protein>
    <submittedName>
        <fullName evidence="3">Zasp-like motif domain-containing protein</fullName>
    </submittedName>
</protein>
<evidence type="ECO:0000259" key="1">
    <source>
        <dbReference type="SMART" id="SM00735"/>
    </source>
</evidence>
<feature type="domain" description="Zasp-like motif" evidence="1">
    <location>
        <begin position="29"/>
        <end position="54"/>
    </location>
</feature>
<evidence type="ECO:0000313" key="2">
    <source>
        <dbReference type="Proteomes" id="UP000887564"/>
    </source>
</evidence>
<proteinExistence type="predicted"/>
<dbReference type="AlphaFoldDB" id="A0A914R679"/>
<dbReference type="InterPro" id="IPR006643">
    <property type="entry name" value="Zasp-like_motif"/>
</dbReference>
<accession>A0A914R679</accession>
<dbReference type="Proteomes" id="UP000887564">
    <property type="component" value="Unplaced"/>
</dbReference>
<name>A0A914R679_PAREQ</name>